<organism evidence="2 3">
    <name type="scientific">Demequina litorisediminis</name>
    <dbReference type="NCBI Taxonomy" id="1849022"/>
    <lineage>
        <taxon>Bacteria</taxon>
        <taxon>Bacillati</taxon>
        <taxon>Actinomycetota</taxon>
        <taxon>Actinomycetes</taxon>
        <taxon>Micrococcales</taxon>
        <taxon>Demequinaceae</taxon>
        <taxon>Demequina</taxon>
    </lineage>
</organism>
<feature type="region of interest" description="Disordered" evidence="1">
    <location>
        <begin position="25"/>
        <end position="48"/>
    </location>
</feature>
<dbReference type="EMBL" id="BSUN01000001">
    <property type="protein sequence ID" value="GMA35518.1"/>
    <property type="molecule type" value="Genomic_DNA"/>
</dbReference>
<name>A0ABQ6IEH9_9MICO</name>
<reference evidence="3" key="1">
    <citation type="journal article" date="2019" name="Int. J. Syst. Evol. Microbiol.">
        <title>The Global Catalogue of Microorganisms (GCM) 10K type strain sequencing project: providing services to taxonomists for standard genome sequencing and annotation.</title>
        <authorList>
            <consortium name="The Broad Institute Genomics Platform"/>
            <consortium name="The Broad Institute Genome Sequencing Center for Infectious Disease"/>
            <person name="Wu L."/>
            <person name="Ma J."/>
        </authorList>
    </citation>
    <scope>NUCLEOTIDE SEQUENCE [LARGE SCALE GENOMIC DNA]</scope>
    <source>
        <strain evidence="3">NBRC 112299</strain>
    </source>
</reference>
<proteinExistence type="predicted"/>
<evidence type="ECO:0000256" key="1">
    <source>
        <dbReference type="SAM" id="MobiDB-lite"/>
    </source>
</evidence>
<evidence type="ECO:0000313" key="2">
    <source>
        <dbReference type="EMBL" id="GMA35518.1"/>
    </source>
</evidence>
<evidence type="ECO:0000313" key="3">
    <source>
        <dbReference type="Proteomes" id="UP001157125"/>
    </source>
</evidence>
<sequence length="92" mass="10144">MVILAGAAYGAYWLLGQYGFLPDATPGVESSASADGDGEQGDARPEWLQGTEYELTPMVEDDREDSERPAMHEIADWVWEVNDDSWKAHGDP</sequence>
<protein>
    <submittedName>
        <fullName evidence="2">Uncharacterized protein</fullName>
    </submittedName>
</protein>
<dbReference type="Proteomes" id="UP001157125">
    <property type="component" value="Unassembled WGS sequence"/>
</dbReference>
<keyword evidence="3" id="KW-1185">Reference proteome</keyword>
<comment type="caution">
    <text evidence="2">The sequence shown here is derived from an EMBL/GenBank/DDBJ whole genome shotgun (WGS) entry which is preliminary data.</text>
</comment>
<accession>A0ABQ6IEH9</accession>
<gene>
    <name evidence="2" type="ORF">GCM10025876_17220</name>
</gene>